<organism evidence="1 2">
    <name type="scientific">Flavobacterium cucumis</name>
    <dbReference type="NCBI Taxonomy" id="416016"/>
    <lineage>
        <taxon>Bacteria</taxon>
        <taxon>Pseudomonadati</taxon>
        <taxon>Bacteroidota</taxon>
        <taxon>Flavobacteriia</taxon>
        <taxon>Flavobacteriales</taxon>
        <taxon>Flavobacteriaceae</taxon>
        <taxon>Flavobacterium</taxon>
    </lineage>
</organism>
<dbReference type="EMBL" id="FRYK01000003">
    <property type="protein sequence ID" value="SHO73423.1"/>
    <property type="molecule type" value="Genomic_DNA"/>
</dbReference>
<dbReference type="STRING" id="416016.SAMN05443547_1784"/>
<gene>
    <name evidence="1" type="ORF">SAMN05443547_1784</name>
</gene>
<sequence>MLAMKSLLLISLLTKHQLKKATPYVITKK</sequence>
<protein>
    <submittedName>
        <fullName evidence="1">Uncharacterized protein</fullName>
    </submittedName>
</protein>
<dbReference type="AlphaFoldDB" id="A0A1M7ZX84"/>
<accession>A0A1M7ZX84</accession>
<reference evidence="2" key="1">
    <citation type="submission" date="2016-12" db="EMBL/GenBank/DDBJ databases">
        <authorList>
            <person name="Varghese N."/>
            <person name="Submissions S."/>
        </authorList>
    </citation>
    <scope>NUCLEOTIDE SEQUENCE [LARGE SCALE GENOMIC DNA]</scope>
    <source>
        <strain evidence="2">DSM 18830</strain>
    </source>
</reference>
<evidence type="ECO:0000313" key="2">
    <source>
        <dbReference type="Proteomes" id="UP000184611"/>
    </source>
</evidence>
<evidence type="ECO:0000313" key="1">
    <source>
        <dbReference type="EMBL" id="SHO73423.1"/>
    </source>
</evidence>
<keyword evidence="2" id="KW-1185">Reference proteome</keyword>
<dbReference type="Proteomes" id="UP000184611">
    <property type="component" value="Unassembled WGS sequence"/>
</dbReference>
<proteinExistence type="predicted"/>
<name>A0A1M7ZX84_9FLAO</name>